<evidence type="ECO:0000259" key="4">
    <source>
        <dbReference type="Pfam" id="PF00685"/>
    </source>
</evidence>
<dbReference type="PANTHER" id="PTHR45964">
    <property type="entry name" value="WSCD FAMILY MEMBER CG9164"/>
    <property type="match status" value="1"/>
</dbReference>
<feature type="compositionally biased region" description="Basic and acidic residues" evidence="2">
    <location>
        <begin position="325"/>
        <end position="336"/>
    </location>
</feature>
<keyword evidence="3" id="KW-0472">Membrane</keyword>
<sequence length="385" mass="42932">MSCIRGKAMTFGLKNLMTLTVYGLLLLLFFLIIHHWHSYTAPDVAIVSHNQSGESDTVQASPLKTTAEKQMEEAGAFLRSVLHGSVKRQLSSGHLYVDRSDKRVWKMWANDSRDSPCFNYNTRFGVGVPQVWLLSFPCSGNTWLRYLLEAASGIFTGSIYYDELLVKKGFLAEGDNGGKTLVQKTHQSPILSIQYSNPVGNSETNMTRPTVLLIRNPANAIISFFKFQQTKSHVDQIPEKMFNTTKFHTFVKTSLVDWMNLAVKTLMRIEAPLHVIHYEHLVQNPMQELTKVLAFLGVARDEGRMACIASHLEGSFKRKGSKNLDPLHHHGEDQHCGGDQGGQQNPPADGLLASSALQLNPPLRSPVSAAITSCIIVFKLVMHML</sequence>
<evidence type="ECO:0000313" key="5">
    <source>
        <dbReference type="EMBL" id="KAK8381725.1"/>
    </source>
</evidence>
<evidence type="ECO:0000256" key="1">
    <source>
        <dbReference type="ARBA" id="ARBA00010236"/>
    </source>
</evidence>
<comment type="caution">
    <text evidence="5">The sequence shown here is derived from an EMBL/GenBank/DDBJ whole genome shotgun (WGS) entry which is preliminary data.</text>
</comment>
<dbReference type="InterPro" id="IPR000863">
    <property type="entry name" value="Sulfotransferase_dom"/>
</dbReference>
<keyword evidence="3" id="KW-0812">Transmembrane</keyword>
<accession>A0AAW0T273</accession>
<proteinExistence type="inferred from homology"/>
<evidence type="ECO:0000256" key="3">
    <source>
        <dbReference type="SAM" id="Phobius"/>
    </source>
</evidence>
<dbReference type="PANTHER" id="PTHR45964:SF9">
    <property type="entry name" value="SULFOTRANSFERASE"/>
    <property type="match status" value="1"/>
</dbReference>
<feature type="region of interest" description="Disordered" evidence="2">
    <location>
        <begin position="319"/>
        <end position="353"/>
    </location>
</feature>
<dbReference type="AlphaFoldDB" id="A0AAW0T273"/>
<reference evidence="5 6" key="1">
    <citation type="submission" date="2023-03" db="EMBL/GenBank/DDBJ databases">
        <title>High-quality genome of Scylla paramamosain provides insights in environmental adaptation.</title>
        <authorList>
            <person name="Zhang L."/>
        </authorList>
    </citation>
    <scope>NUCLEOTIDE SEQUENCE [LARGE SCALE GENOMIC DNA]</scope>
    <source>
        <strain evidence="5">LZ_2023a</strain>
        <tissue evidence="5">Muscle</tissue>
    </source>
</reference>
<keyword evidence="6" id="KW-1185">Reference proteome</keyword>
<gene>
    <name evidence="5" type="ORF">O3P69_015048</name>
</gene>
<feature type="transmembrane region" description="Helical" evidence="3">
    <location>
        <begin position="12"/>
        <end position="36"/>
    </location>
</feature>
<keyword evidence="3" id="KW-1133">Transmembrane helix</keyword>
<dbReference type="Pfam" id="PF00685">
    <property type="entry name" value="Sulfotransfer_1"/>
    <property type="match status" value="1"/>
</dbReference>
<dbReference type="InterPro" id="IPR051589">
    <property type="entry name" value="Sialate-O-sulfotransferase"/>
</dbReference>
<dbReference type="SUPFAM" id="SSF52540">
    <property type="entry name" value="P-loop containing nucleoside triphosphate hydrolases"/>
    <property type="match status" value="1"/>
</dbReference>
<dbReference type="Gene3D" id="3.40.50.300">
    <property type="entry name" value="P-loop containing nucleotide triphosphate hydrolases"/>
    <property type="match status" value="1"/>
</dbReference>
<comment type="similarity">
    <text evidence="1">Belongs to the WSCD family.</text>
</comment>
<evidence type="ECO:0000313" key="6">
    <source>
        <dbReference type="Proteomes" id="UP001487740"/>
    </source>
</evidence>
<organism evidence="5 6">
    <name type="scientific">Scylla paramamosain</name>
    <name type="common">Mud crab</name>
    <dbReference type="NCBI Taxonomy" id="85552"/>
    <lineage>
        <taxon>Eukaryota</taxon>
        <taxon>Metazoa</taxon>
        <taxon>Ecdysozoa</taxon>
        <taxon>Arthropoda</taxon>
        <taxon>Crustacea</taxon>
        <taxon>Multicrustacea</taxon>
        <taxon>Malacostraca</taxon>
        <taxon>Eumalacostraca</taxon>
        <taxon>Eucarida</taxon>
        <taxon>Decapoda</taxon>
        <taxon>Pleocyemata</taxon>
        <taxon>Brachyura</taxon>
        <taxon>Eubrachyura</taxon>
        <taxon>Portunoidea</taxon>
        <taxon>Portunidae</taxon>
        <taxon>Portuninae</taxon>
        <taxon>Scylla</taxon>
    </lineage>
</organism>
<name>A0AAW0T273_SCYPA</name>
<feature type="domain" description="Sulfotransferase" evidence="4">
    <location>
        <begin position="130"/>
        <end position="315"/>
    </location>
</feature>
<protein>
    <recommendedName>
        <fullName evidence="4">Sulfotransferase domain-containing protein</fullName>
    </recommendedName>
</protein>
<dbReference type="Proteomes" id="UP001487740">
    <property type="component" value="Unassembled WGS sequence"/>
</dbReference>
<dbReference type="InterPro" id="IPR027417">
    <property type="entry name" value="P-loop_NTPase"/>
</dbReference>
<dbReference type="EMBL" id="JARAKH010000039">
    <property type="protein sequence ID" value="KAK8381725.1"/>
    <property type="molecule type" value="Genomic_DNA"/>
</dbReference>
<evidence type="ECO:0000256" key="2">
    <source>
        <dbReference type="SAM" id="MobiDB-lite"/>
    </source>
</evidence>
<dbReference type="GO" id="GO:0008146">
    <property type="term" value="F:sulfotransferase activity"/>
    <property type="evidence" value="ECO:0007669"/>
    <property type="project" value="InterPro"/>
</dbReference>